<dbReference type="SUPFAM" id="SSF69360">
    <property type="entry name" value="Cell wall binding repeat"/>
    <property type="match status" value="1"/>
</dbReference>
<dbReference type="InterPro" id="IPR000772">
    <property type="entry name" value="Ricin_B_lectin"/>
</dbReference>
<dbReference type="Gene3D" id="2.30.30.20">
    <property type="entry name" value="Aspartate carbamoyltransferase regulatory subunit, C-terminal domain"/>
    <property type="match status" value="1"/>
</dbReference>
<keyword evidence="2" id="KW-0677">Repeat</keyword>
<reference evidence="5" key="1">
    <citation type="journal article" date="2014" name="Int. J. Syst. Evol. Microbiol.">
        <title>Complete genome sequence of Corynebacterium casei LMG S-19264T (=DSM 44701T), isolated from a smear-ripened cheese.</title>
        <authorList>
            <consortium name="US DOE Joint Genome Institute (JGI-PGF)"/>
            <person name="Walter F."/>
            <person name="Albersmeier A."/>
            <person name="Kalinowski J."/>
            <person name="Ruckert C."/>
        </authorList>
    </citation>
    <scope>NUCLEOTIDE SEQUENCE</scope>
    <source>
        <strain evidence="5">CCM 8606</strain>
    </source>
</reference>
<dbReference type="PANTHER" id="PTHR34135:SF2">
    <property type="entry name" value="LYSOZYME"/>
    <property type="match status" value="1"/>
</dbReference>
<dbReference type="EMBL" id="BMDH01000002">
    <property type="protein sequence ID" value="GGI14217.1"/>
    <property type="molecule type" value="Genomic_DNA"/>
</dbReference>
<feature type="region of interest" description="Disordered" evidence="3">
    <location>
        <begin position="44"/>
        <end position="74"/>
    </location>
</feature>
<dbReference type="GO" id="GO:0003796">
    <property type="term" value="F:lysozyme activity"/>
    <property type="evidence" value="ECO:0007669"/>
    <property type="project" value="InterPro"/>
</dbReference>
<dbReference type="Pfam" id="PF01183">
    <property type="entry name" value="Glyco_hydro_25"/>
    <property type="match status" value="1"/>
</dbReference>
<reference evidence="5" key="2">
    <citation type="submission" date="2020-09" db="EMBL/GenBank/DDBJ databases">
        <authorList>
            <person name="Sun Q."/>
            <person name="Sedlacek I."/>
        </authorList>
    </citation>
    <scope>NUCLEOTIDE SEQUENCE</scope>
    <source>
        <strain evidence="5">CCM 8606</strain>
    </source>
</reference>
<evidence type="ECO:0000256" key="1">
    <source>
        <dbReference type="ARBA" id="ARBA00010646"/>
    </source>
</evidence>
<evidence type="ECO:0000256" key="3">
    <source>
        <dbReference type="SAM" id="MobiDB-lite"/>
    </source>
</evidence>
<dbReference type="GO" id="GO:0009253">
    <property type="term" value="P:peptidoglycan catabolic process"/>
    <property type="evidence" value="ECO:0007669"/>
    <property type="project" value="InterPro"/>
</dbReference>
<dbReference type="SMART" id="SM00458">
    <property type="entry name" value="RICIN"/>
    <property type="match status" value="1"/>
</dbReference>
<evidence type="ECO:0000259" key="4">
    <source>
        <dbReference type="SMART" id="SM00458"/>
    </source>
</evidence>
<dbReference type="CDD" id="cd00161">
    <property type="entry name" value="beta-trefoil_Ricin-like"/>
    <property type="match status" value="1"/>
</dbReference>
<name>A0A8J3AGV5_9BIFI</name>
<comment type="caution">
    <text evidence="5">The sequence shown here is derived from an EMBL/GenBank/DDBJ whole genome shotgun (WGS) entry which is preliminary data.</text>
</comment>
<organism evidence="5 6">
    <name type="scientific">Galliscardovia ingluviei</name>
    <dbReference type="NCBI Taxonomy" id="1769422"/>
    <lineage>
        <taxon>Bacteria</taxon>
        <taxon>Bacillati</taxon>
        <taxon>Actinomycetota</taxon>
        <taxon>Actinomycetes</taxon>
        <taxon>Bifidobacteriales</taxon>
        <taxon>Bifidobacteriaceae</taxon>
        <taxon>Galliscardovia</taxon>
    </lineage>
</organism>
<dbReference type="AlphaFoldDB" id="A0A8J3AGV5"/>
<dbReference type="Gene3D" id="2.10.270.10">
    <property type="entry name" value="Cholin Binding"/>
    <property type="match status" value="1"/>
</dbReference>
<sequence>MVDMQALVKLIALVISIPLTVSSISAMKIADDINGLVNSESTYQQSISTHHAAEQEDPDSMPENPRVGLPDEVSSNIPADATVISKDLTVSKDGTVQDIETGQEVTDPKIVGTEDKPADPLAKTDGQKFIPVDVGTVREAVEQQDGHNTNAASAMNTYDETASARPAVQVEHQAQGNVRLAALQNNSYGAYWGSYGGRPAFFERQGNPYIQDAKGVIDVSEHQGYIDWNRAKASGVEGAIIRISYGWGNGYDKWGLRNIQECKRLGIPFGIYSYSYSYDANTARAEANDIVNLMRQAGVYPGTLGYPVFYDLENWTWKGHHVPTNPDVYASIVDTWMNIVRGAGYDGQVYSYTSYINSSLNRASIRNRVGWVASYGARAGFETATNKRGWQYTSTGYVAGINGHVDLNAFGVKNLSASQVPDHDGKSLDSLGTKDSSIPEGDYYIASVYDNRYLDVYGASKEANTRLDIYPFNNGSNQKFHIKHLGNGNYQIKAVHSGLVLDAAGPSSRNGTPVIQFSSNGGSNQQWMLYKTSDGSYLIASTYAGNKNKVIDIPNGDKNPTTLINLWAANGGDNQKFRLIRTNQLNAQGTGWVSNGNNWYWYSNGTMLRNREFQDPYSGKWYLLNPDGTMARGWKTLADGRRVYYNPSSGAITYGEAQIDGHWYYFDTYYGTMARGMKYVQSSGGKWVYYNWNSGQMMYGEQYVDYDKEHTGWYLFDSQTGAMQYGDVYLTKGSKWVRYDTYTGIMVKGLQRYDGSWYYFDPVTGAMAHGWAYVPQWGRNHYFDMITGRG</sequence>
<dbReference type="InterPro" id="IPR002053">
    <property type="entry name" value="Glyco_hydro_25"/>
</dbReference>
<dbReference type="SUPFAM" id="SSF51445">
    <property type="entry name" value="(Trans)glycosidases"/>
    <property type="match status" value="1"/>
</dbReference>
<dbReference type="InterPro" id="IPR018337">
    <property type="entry name" value="Cell_wall/Cho-bd_repeat"/>
</dbReference>
<keyword evidence="6" id="KW-1185">Reference proteome</keyword>
<comment type="similarity">
    <text evidence="1">Belongs to the glycosyl hydrolase 25 family.</text>
</comment>
<dbReference type="InterPro" id="IPR035992">
    <property type="entry name" value="Ricin_B-like_lectins"/>
</dbReference>
<dbReference type="Gene3D" id="2.20.120.10">
    <property type="entry name" value="Multimodular pneumococcal cell wall endolysin, domain 3"/>
    <property type="match status" value="1"/>
</dbReference>
<dbReference type="PROSITE" id="PS50231">
    <property type="entry name" value="RICIN_B_LECTIN"/>
    <property type="match status" value="1"/>
</dbReference>
<dbReference type="InterPro" id="IPR017853">
    <property type="entry name" value="GH"/>
</dbReference>
<evidence type="ECO:0000313" key="6">
    <source>
        <dbReference type="Proteomes" id="UP000619536"/>
    </source>
</evidence>
<dbReference type="Gene3D" id="3.20.20.80">
    <property type="entry name" value="Glycosidases"/>
    <property type="match status" value="1"/>
</dbReference>
<gene>
    <name evidence="5" type="ORF">GCM10007377_09830</name>
</gene>
<evidence type="ECO:0000313" key="5">
    <source>
        <dbReference type="EMBL" id="GGI14217.1"/>
    </source>
</evidence>
<accession>A0A8J3AGV5</accession>
<dbReference type="PANTHER" id="PTHR34135">
    <property type="entry name" value="LYSOZYME"/>
    <property type="match status" value="1"/>
</dbReference>
<dbReference type="Pfam" id="PF01473">
    <property type="entry name" value="Choline_bind_1"/>
    <property type="match status" value="2"/>
</dbReference>
<dbReference type="CDD" id="cd06414">
    <property type="entry name" value="GH25_LytC-like"/>
    <property type="match status" value="1"/>
</dbReference>
<dbReference type="Pfam" id="PF14200">
    <property type="entry name" value="RicinB_lectin_2"/>
    <property type="match status" value="1"/>
</dbReference>
<dbReference type="SUPFAM" id="SSF50370">
    <property type="entry name" value="Ricin B-like lectins"/>
    <property type="match status" value="1"/>
</dbReference>
<proteinExistence type="inferred from homology"/>
<dbReference type="GO" id="GO:0016052">
    <property type="term" value="P:carbohydrate catabolic process"/>
    <property type="evidence" value="ECO:0007669"/>
    <property type="project" value="TreeGrafter"/>
</dbReference>
<evidence type="ECO:0000256" key="2">
    <source>
        <dbReference type="ARBA" id="ARBA00022737"/>
    </source>
</evidence>
<dbReference type="GO" id="GO:0016998">
    <property type="term" value="P:cell wall macromolecule catabolic process"/>
    <property type="evidence" value="ECO:0007669"/>
    <property type="project" value="InterPro"/>
</dbReference>
<protein>
    <recommendedName>
        <fullName evidence="4">Ricin B lectin domain-containing protein</fullName>
    </recommendedName>
</protein>
<dbReference type="PROSITE" id="PS51904">
    <property type="entry name" value="GLYCOSYL_HYDROL_F25_2"/>
    <property type="match status" value="1"/>
</dbReference>
<feature type="domain" description="Ricin B lectin" evidence="4">
    <location>
        <begin position="440"/>
        <end position="580"/>
    </location>
</feature>
<dbReference type="Proteomes" id="UP000619536">
    <property type="component" value="Unassembled WGS sequence"/>
</dbReference>
<dbReference type="Gene3D" id="2.80.10.50">
    <property type="match status" value="3"/>
</dbReference>
<dbReference type="Pfam" id="PF19127">
    <property type="entry name" value="Choline_bind_3"/>
    <property type="match status" value="1"/>
</dbReference>